<keyword evidence="1" id="KW-0812">Transmembrane</keyword>
<gene>
    <name evidence="2" type="ORF">S01H1_04991</name>
</gene>
<keyword evidence="1" id="KW-1133">Transmembrane helix</keyword>
<dbReference type="AlphaFoldDB" id="X0T1U4"/>
<accession>X0T1U4</accession>
<feature type="transmembrane region" description="Helical" evidence="1">
    <location>
        <begin position="40"/>
        <end position="60"/>
    </location>
</feature>
<keyword evidence="1" id="KW-0472">Membrane</keyword>
<feature type="non-terminal residue" evidence="2">
    <location>
        <position position="80"/>
    </location>
</feature>
<proteinExistence type="predicted"/>
<protein>
    <submittedName>
        <fullName evidence="2">Uncharacterized protein</fullName>
    </submittedName>
</protein>
<dbReference type="EMBL" id="BARS01002607">
    <property type="protein sequence ID" value="GAF69995.1"/>
    <property type="molecule type" value="Genomic_DNA"/>
</dbReference>
<evidence type="ECO:0000256" key="1">
    <source>
        <dbReference type="SAM" id="Phobius"/>
    </source>
</evidence>
<sequence length="80" mass="8670">MKKAEHRVRVENKLLRDGAEPLMSTEVVSMEAKEGVPLRALNMILPVATMVIIMPVVLLITGEGNLMEGSGSVSVLWAVI</sequence>
<reference evidence="2" key="1">
    <citation type="journal article" date="2014" name="Front. Microbiol.">
        <title>High frequency of phylogenetically diverse reductive dehalogenase-homologous genes in deep subseafloor sedimentary metagenomes.</title>
        <authorList>
            <person name="Kawai M."/>
            <person name="Futagami T."/>
            <person name="Toyoda A."/>
            <person name="Takaki Y."/>
            <person name="Nishi S."/>
            <person name="Hori S."/>
            <person name="Arai W."/>
            <person name="Tsubouchi T."/>
            <person name="Morono Y."/>
            <person name="Uchiyama I."/>
            <person name="Ito T."/>
            <person name="Fujiyama A."/>
            <person name="Inagaki F."/>
            <person name="Takami H."/>
        </authorList>
    </citation>
    <scope>NUCLEOTIDE SEQUENCE</scope>
    <source>
        <strain evidence="2">Expedition CK06-06</strain>
    </source>
</reference>
<organism evidence="2">
    <name type="scientific">marine sediment metagenome</name>
    <dbReference type="NCBI Taxonomy" id="412755"/>
    <lineage>
        <taxon>unclassified sequences</taxon>
        <taxon>metagenomes</taxon>
        <taxon>ecological metagenomes</taxon>
    </lineage>
</organism>
<name>X0T1U4_9ZZZZ</name>
<evidence type="ECO:0000313" key="2">
    <source>
        <dbReference type="EMBL" id="GAF69995.1"/>
    </source>
</evidence>
<comment type="caution">
    <text evidence="2">The sequence shown here is derived from an EMBL/GenBank/DDBJ whole genome shotgun (WGS) entry which is preliminary data.</text>
</comment>